<dbReference type="InterPro" id="IPR036259">
    <property type="entry name" value="MFS_trans_sf"/>
</dbReference>
<feature type="transmembrane region" description="Helical" evidence="9">
    <location>
        <begin position="79"/>
        <end position="97"/>
    </location>
</feature>
<dbReference type="GO" id="GO:0022857">
    <property type="term" value="F:transmembrane transporter activity"/>
    <property type="evidence" value="ECO:0007669"/>
    <property type="project" value="InterPro"/>
</dbReference>
<keyword evidence="12" id="KW-1185">Reference proteome</keyword>
<feature type="transmembrane region" description="Helical" evidence="9">
    <location>
        <begin position="269"/>
        <end position="291"/>
    </location>
</feature>
<feature type="transmembrane region" description="Helical" evidence="9">
    <location>
        <begin position="103"/>
        <end position="126"/>
    </location>
</feature>
<feature type="transmembrane region" description="Helical" evidence="9">
    <location>
        <begin position="55"/>
        <end position="72"/>
    </location>
</feature>
<feature type="transmembrane region" description="Helical" evidence="9">
    <location>
        <begin position="477"/>
        <end position="497"/>
    </location>
</feature>
<dbReference type="Pfam" id="PF07690">
    <property type="entry name" value="MFS_1"/>
    <property type="match status" value="1"/>
</dbReference>
<dbReference type="PANTHER" id="PTHR42718">
    <property type="entry name" value="MAJOR FACILITATOR SUPERFAMILY MULTIDRUG TRANSPORTER MFSC"/>
    <property type="match status" value="1"/>
</dbReference>
<dbReference type="Gene3D" id="1.20.1250.20">
    <property type="entry name" value="MFS general substrate transporter like domains"/>
    <property type="match status" value="1"/>
</dbReference>
<accession>A0A918QQ74</accession>
<dbReference type="PRINTS" id="PR01036">
    <property type="entry name" value="TCRTETB"/>
</dbReference>
<dbReference type="Gene3D" id="1.20.1720.10">
    <property type="entry name" value="Multidrug resistance protein D"/>
    <property type="match status" value="1"/>
</dbReference>
<dbReference type="SUPFAM" id="SSF103473">
    <property type="entry name" value="MFS general substrate transporter"/>
    <property type="match status" value="1"/>
</dbReference>
<feature type="region of interest" description="Disordered" evidence="8">
    <location>
        <begin position="501"/>
        <end position="525"/>
    </location>
</feature>
<feature type="transmembrane region" description="Helical" evidence="9">
    <location>
        <begin position="138"/>
        <end position="158"/>
    </location>
</feature>
<feature type="transmembrane region" description="Helical" evidence="9">
    <location>
        <begin position="226"/>
        <end position="248"/>
    </location>
</feature>
<sequence length="525" mass="53882">MNPEVSSGRRRAILALLAITVLIVVMDLTIINVALTPIQQSLNATNAELQWSLDTYLITFAAFLFTGGVCADRFGRKRTLMAGLVVFGAGSVLGAYADTVTELIVWRGVMGVGAAVVPTVTLAVIMNVFPPMERPKAIAAWASAAGVAFAVGPVLGGLLLEQFWWGSIFLINAPLVVAGVILMGVLVPESKNPAPAKFDPLGVLLSIAAVGLLVYGIVTGGEDNDWLAADTLGGLIGGLVLLVLLVVIESRMAAPSLDVSLLRSARFSAGSGAIALCFFALIGAIFVTQFYYQAVLGFSPMKAGLLLLPTGIGSMIMSARCPKLVMRFGPRAVVAAGACVMAVSFILSSRLTADTPTWLLIVAQLIFGLGWGCIMAPATASLMSVVPPVKAGAGQAVSQTMRQVAGALGVAVIGSIIGVVYRSGMEDSVGVLPEALRDEAAGSIGGTLRAVKAAKLGDQAPALIGKAVDNYLSGMEITMLVTAGVALLAAAVSLRWLPKTAPKPPVPPAPKPTAGEAAGSLGARV</sequence>
<comment type="caution">
    <text evidence="11">The sequence shown here is derived from an EMBL/GenBank/DDBJ whole genome shotgun (WGS) entry which is preliminary data.</text>
</comment>
<dbReference type="GO" id="GO:0046677">
    <property type="term" value="P:response to antibiotic"/>
    <property type="evidence" value="ECO:0007669"/>
    <property type="project" value="UniProtKB-KW"/>
</dbReference>
<dbReference type="AlphaFoldDB" id="A0A918QQ74"/>
<reference evidence="11" key="2">
    <citation type="submission" date="2020-09" db="EMBL/GenBank/DDBJ databases">
        <authorList>
            <person name="Sun Q."/>
            <person name="Ohkuma M."/>
        </authorList>
    </citation>
    <scope>NUCLEOTIDE SEQUENCE</scope>
    <source>
        <strain evidence="11">JCM 5016</strain>
    </source>
</reference>
<gene>
    <name evidence="11" type="ORF">GCM10010389_01030</name>
</gene>
<feature type="domain" description="Major facilitator superfamily (MFS) profile" evidence="10">
    <location>
        <begin position="13"/>
        <end position="501"/>
    </location>
</feature>
<comment type="subcellular location">
    <subcellularLocation>
        <location evidence="1">Cell membrane</location>
        <topology evidence="1">Multi-pass membrane protein</topology>
    </subcellularLocation>
</comment>
<evidence type="ECO:0000256" key="5">
    <source>
        <dbReference type="ARBA" id="ARBA00022989"/>
    </source>
</evidence>
<protein>
    <submittedName>
        <fullName evidence="11">MFS transporter</fullName>
    </submittedName>
</protein>
<dbReference type="Proteomes" id="UP000623010">
    <property type="component" value="Unassembled WGS sequence"/>
</dbReference>
<evidence type="ECO:0000313" key="11">
    <source>
        <dbReference type="EMBL" id="GGZ67649.1"/>
    </source>
</evidence>
<evidence type="ECO:0000256" key="1">
    <source>
        <dbReference type="ARBA" id="ARBA00004651"/>
    </source>
</evidence>
<evidence type="ECO:0000256" key="2">
    <source>
        <dbReference type="ARBA" id="ARBA00022448"/>
    </source>
</evidence>
<name>A0A918QQ74_9ACTN</name>
<evidence type="ECO:0000256" key="9">
    <source>
        <dbReference type="SAM" id="Phobius"/>
    </source>
</evidence>
<keyword evidence="2" id="KW-0813">Transport</keyword>
<keyword evidence="4 9" id="KW-0812">Transmembrane</keyword>
<dbReference type="InterPro" id="IPR005829">
    <property type="entry name" value="Sugar_transporter_CS"/>
</dbReference>
<evidence type="ECO:0000313" key="12">
    <source>
        <dbReference type="Proteomes" id="UP000623010"/>
    </source>
</evidence>
<keyword evidence="7" id="KW-0046">Antibiotic resistance</keyword>
<evidence type="ECO:0000256" key="6">
    <source>
        <dbReference type="ARBA" id="ARBA00023136"/>
    </source>
</evidence>
<feature type="transmembrane region" description="Helical" evidence="9">
    <location>
        <begin position="404"/>
        <end position="421"/>
    </location>
</feature>
<dbReference type="PROSITE" id="PS00216">
    <property type="entry name" value="SUGAR_TRANSPORT_1"/>
    <property type="match status" value="1"/>
</dbReference>
<dbReference type="EMBL" id="BMWH01000001">
    <property type="protein sequence ID" value="GGZ67649.1"/>
    <property type="molecule type" value="Genomic_DNA"/>
</dbReference>
<dbReference type="InterPro" id="IPR011701">
    <property type="entry name" value="MFS"/>
</dbReference>
<keyword evidence="3" id="KW-1003">Cell membrane</keyword>
<organism evidence="11 12">
    <name type="scientific">Streptomyces echinoruber</name>
    <dbReference type="NCBI Taxonomy" id="68898"/>
    <lineage>
        <taxon>Bacteria</taxon>
        <taxon>Bacillati</taxon>
        <taxon>Actinomycetota</taxon>
        <taxon>Actinomycetes</taxon>
        <taxon>Kitasatosporales</taxon>
        <taxon>Streptomycetaceae</taxon>
        <taxon>Streptomyces</taxon>
    </lineage>
</organism>
<keyword evidence="5 9" id="KW-1133">Transmembrane helix</keyword>
<feature type="transmembrane region" description="Helical" evidence="9">
    <location>
        <begin position="333"/>
        <end position="352"/>
    </location>
</feature>
<evidence type="ECO:0000259" key="10">
    <source>
        <dbReference type="PROSITE" id="PS50850"/>
    </source>
</evidence>
<feature type="transmembrane region" description="Helical" evidence="9">
    <location>
        <begin position="164"/>
        <end position="186"/>
    </location>
</feature>
<evidence type="ECO:0000256" key="7">
    <source>
        <dbReference type="ARBA" id="ARBA00023251"/>
    </source>
</evidence>
<feature type="transmembrane region" description="Helical" evidence="9">
    <location>
        <begin position="12"/>
        <end position="35"/>
    </location>
</feature>
<feature type="transmembrane region" description="Helical" evidence="9">
    <location>
        <begin position="358"/>
        <end position="383"/>
    </location>
</feature>
<dbReference type="CDD" id="cd17321">
    <property type="entry name" value="MFS_MMR_MDR_like"/>
    <property type="match status" value="1"/>
</dbReference>
<dbReference type="NCBIfam" id="TIGR00711">
    <property type="entry name" value="efflux_EmrB"/>
    <property type="match status" value="1"/>
</dbReference>
<evidence type="ECO:0000256" key="4">
    <source>
        <dbReference type="ARBA" id="ARBA00022692"/>
    </source>
</evidence>
<evidence type="ECO:0000256" key="3">
    <source>
        <dbReference type="ARBA" id="ARBA00022475"/>
    </source>
</evidence>
<feature type="compositionally biased region" description="Pro residues" evidence="8">
    <location>
        <begin position="501"/>
        <end position="511"/>
    </location>
</feature>
<proteinExistence type="predicted"/>
<evidence type="ECO:0000256" key="8">
    <source>
        <dbReference type="SAM" id="MobiDB-lite"/>
    </source>
</evidence>
<reference evidence="11" key="1">
    <citation type="journal article" date="2014" name="Int. J. Syst. Evol. Microbiol.">
        <title>Complete genome sequence of Corynebacterium casei LMG S-19264T (=DSM 44701T), isolated from a smear-ripened cheese.</title>
        <authorList>
            <consortium name="US DOE Joint Genome Institute (JGI-PGF)"/>
            <person name="Walter F."/>
            <person name="Albersmeier A."/>
            <person name="Kalinowski J."/>
            <person name="Ruckert C."/>
        </authorList>
    </citation>
    <scope>NUCLEOTIDE SEQUENCE</scope>
    <source>
        <strain evidence="11">JCM 5016</strain>
    </source>
</reference>
<dbReference type="PROSITE" id="PS50850">
    <property type="entry name" value="MFS"/>
    <property type="match status" value="1"/>
</dbReference>
<dbReference type="InterPro" id="IPR020846">
    <property type="entry name" value="MFS_dom"/>
</dbReference>
<dbReference type="PANTHER" id="PTHR42718:SF42">
    <property type="entry name" value="EXPORT PROTEIN"/>
    <property type="match status" value="1"/>
</dbReference>
<feature type="transmembrane region" description="Helical" evidence="9">
    <location>
        <begin position="198"/>
        <end position="220"/>
    </location>
</feature>
<feature type="transmembrane region" description="Helical" evidence="9">
    <location>
        <begin position="303"/>
        <end position="321"/>
    </location>
</feature>
<dbReference type="RefSeq" id="WP_190055239.1">
    <property type="nucleotide sequence ID" value="NZ_BMWH01000001.1"/>
</dbReference>
<dbReference type="InterPro" id="IPR004638">
    <property type="entry name" value="EmrB-like"/>
</dbReference>
<keyword evidence="6 9" id="KW-0472">Membrane</keyword>
<dbReference type="GO" id="GO:0005886">
    <property type="term" value="C:plasma membrane"/>
    <property type="evidence" value="ECO:0007669"/>
    <property type="project" value="UniProtKB-SubCell"/>
</dbReference>